<organism evidence="2 3">
    <name type="scientific">Dokdonella soli</name>
    <dbReference type="NCBI Taxonomy" id="529810"/>
    <lineage>
        <taxon>Bacteria</taxon>
        <taxon>Pseudomonadati</taxon>
        <taxon>Pseudomonadota</taxon>
        <taxon>Gammaproteobacteria</taxon>
        <taxon>Lysobacterales</taxon>
        <taxon>Rhodanobacteraceae</taxon>
        <taxon>Dokdonella</taxon>
    </lineage>
</organism>
<gene>
    <name evidence="2" type="ORF">GCM10009105_32060</name>
</gene>
<accession>A0ABN1IUG2</accession>
<feature type="domain" description="Lcl C-terminal" evidence="1">
    <location>
        <begin position="58"/>
        <end position="165"/>
    </location>
</feature>
<name>A0ABN1IUG2_9GAMM</name>
<evidence type="ECO:0000259" key="1">
    <source>
        <dbReference type="Pfam" id="PF07603"/>
    </source>
</evidence>
<comment type="caution">
    <text evidence="2">The sequence shown here is derived from an EMBL/GenBank/DDBJ whole genome shotgun (WGS) entry which is preliminary data.</text>
</comment>
<protein>
    <recommendedName>
        <fullName evidence="1">Lcl C-terminal domain-containing protein</fullName>
    </recommendedName>
</protein>
<dbReference type="Pfam" id="PF07603">
    <property type="entry name" value="Lcl_C"/>
    <property type="match status" value="1"/>
</dbReference>
<dbReference type="RefSeq" id="WP_343792949.1">
    <property type="nucleotide sequence ID" value="NZ_BAAAEU010000024.1"/>
</dbReference>
<sequence length="172" mass="18621">MNVLTLSFAGNTASALRIDLGGVSTVVIGNPAINDNAPSTAAAKPARQRINVPGGFIIVDHRAGLEWSHDLGDMTHAEGDAAAKACRLGGHEDWRLPTLDEQETNRDITRYNPACDPIFTDMKSSAYWTASPVASYPDYAWIVYFDFGGADICLRPLQCRVRAVRSVARASQ</sequence>
<proteinExistence type="predicted"/>
<keyword evidence="3" id="KW-1185">Reference proteome</keyword>
<dbReference type="Proteomes" id="UP001501523">
    <property type="component" value="Unassembled WGS sequence"/>
</dbReference>
<reference evidence="2 3" key="1">
    <citation type="journal article" date="2019" name="Int. J. Syst. Evol. Microbiol.">
        <title>The Global Catalogue of Microorganisms (GCM) 10K type strain sequencing project: providing services to taxonomists for standard genome sequencing and annotation.</title>
        <authorList>
            <consortium name="The Broad Institute Genomics Platform"/>
            <consortium name="The Broad Institute Genome Sequencing Center for Infectious Disease"/>
            <person name="Wu L."/>
            <person name="Ma J."/>
        </authorList>
    </citation>
    <scope>NUCLEOTIDE SEQUENCE [LARGE SCALE GENOMIC DNA]</scope>
    <source>
        <strain evidence="2 3">JCM 15421</strain>
    </source>
</reference>
<evidence type="ECO:0000313" key="3">
    <source>
        <dbReference type="Proteomes" id="UP001501523"/>
    </source>
</evidence>
<evidence type="ECO:0000313" key="2">
    <source>
        <dbReference type="EMBL" id="GAA0721594.1"/>
    </source>
</evidence>
<dbReference type="InterPro" id="IPR011460">
    <property type="entry name" value="Lcl_C"/>
</dbReference>
<dbReference type="EMBL" id="BAAAEU010000024">
    <property type="protein sequence ID" value="GAA0721594.1"/>
    <property type="molecule type" value="Genomic_DNA"/>
</dbReference>